<accession>A0A8K1FSM2</accession>
<feature type="non-terminal residue" evidence="9">
    <location>
        <position position="1"/>
    </location>
</feature>
<dbReference type="EC" id="2.7.11.1" evidence="1"/>
<dbReference type="GO" id="GO:0031032">
    <property type="term" value="P:actomyosin structure organization"/>
    <property type="evidence" value="ECO:0007669"/>
    <property type="project" value="TreeGrafter"/>
</dbReference>
<dbReference type="PROSITE" id="PS51285">
    <property type="entry name" value="AGC_KINASE_CTER"/>
    <property type="match status" value="1"/>
</dbReference>
<dbReference type="GO" id="GO:0005737">
    <property type="term" value="C:cytoplasm"/>
    <property type="evidence" value="ECO:0007669"/>
    <property type="project" value="TreeGrafter"/>
</dbReference>
<evidence type="ECO:0000259" key="8">
    <source>
        <dbReference type="PROSITE" id="PS51285"/>
    </source>
</evidence>
<dbReference type="Gene3D" id="3.30.200.20">
    <property type="entry name" value="Phosphorylase Kinase, domain 1"/>
    <property type="match status" value="1"/>
</dbReference>
<evidence type="ECO:0000256" key="4">
    <source>
        <dbReference type="ARBA" id="ARBA00022741"/>
    </source>
</evidence>
<dbReference type="InterPro" id="IPR050839">
    <property type="entry name" value="Rho-assoc_Ser/Thr_Kinase"/>
</dbReference>
<protein>
    <recommendedName>
        <fullName evidence="1">non-specific serine/threonine protein kinase</fullName>
        <ecNumber evidence="1">2.7.11.1</ecNumber>
    </recommendedName>
</protein>
<dbReference type="AlphaFoldDB" id="A0A8K1FSM2"/>
<name>A0A8K1FSM2_9PASS</name>
<evidence type="ECO:0000256" key="2">
    <source>
        <dbReference type="ARBA" id="ARBA00022527"/>
    </source>
</evidence>
<sequence length="139" mass="14507">DHLHLPEDDDDTEENQEGAPPPGGVAMPGGVSGGGARAVPAAARALVRGLLCAPGARLGRGGARDFRPLPLFAGLRWNALRRSRAPFAPSAEGAADTSNFDVLDDCLSQQELLGEPGDPPELGLHLPFVGYSYARGDRE</sequence>
<keyword evidence="3" id="KW-0808">Transferase</keyword>
<keyword evidence="5" id="KW-0418">Kinase</keyword>
<dbReference type="GO" id="GO:0005856">
    <property type="term" value="C:cytoskeleton"/>
    <property type="evidence" value="ECO:0007669"/>
    <property type="project" value="TreeGrafter"/>
</dbReference>
<evidence type="ECO:0000256" key="7">
    <source>
        <dbReference type="SAM" id="MobiDB-lite"/>
    </source>
</evidence>
<dbReference type="GO" id="GO:0004674">
    <property type="term" value="F:protein serine/threonine kinase activity"/>
    <property type="evidence" value="ECO:0007669"/>
    <property type="project" value="UniProtKB-KW"/>
</dbReference>
<comment type="caution">
    <text evidence="9">The sequence shown here is derived from an EMBL/GenBank/DDBJ whole genome shotgun (WGS) entry which is preliminary data.</text>
</comment>
<evidence type="ECO:0000313" key="9">
    <source>
        <dbReference type="EMBL" id="TRZ05063.1"/>
    </source>
</evidence>
<dbReference type="PANTHER" id="PTHR22988">
    <property type="entry name" value="MYOTONIC DYSTROPHY S/T KINASE-RELATED"/>
    <property type="match status" value="1"/>
</dbReference>
<keyword evidence="10" id="KW-1185">Reference proteome</keyword>
<dbReference type="EMBL" id="SWJQ01006684">
    <property type="protein sequence ID" value="TRZ05063.1"/>
    <property type="molecule type" value="Genomic_DNA"/>
</dbReference>
<feature type="domain" description="AGC-kinase C-terminal" evidence="8">
    <location>
        <begin position="73"/>
        <end position="139"/>
    </location>
</feature>
<dbReference type="Gene3D" id="1.10.510.10">
    <property type="entry name" value="Transferase(Phosphotransferase) domain 1"/>
    <property type="match status" value="1"/>
</dbReference>
<feature type="region of interest" description="Disordered" evidence="7">
    <location>
        <begin position="1"/>
        <end position="34"/>
    </location>
</feature>
<keyword evidence="4" id="KW-0547">Nucleotide-binding</keyword>
<evidence type="ECO:0000313" key="10">
    <source>
        <dbReference type="Proteomes" id="UP000796761"/>
    </source>
</evidence>
<reference evidence="9" key="1">
    <citation type="submission" date="2019-04" db="EMBL/GenBank/DDBJ databases">
        <title>Genome assembly of Zosterops borbonicus 15179.</title>
        <authorList>
            <person name="Leroy T."/>
            <person name="Anselmetti Y."/>
            <person name="Tilak M.-K."/>
            <person name="Nabholz B."/>
        </authorList>
    </citation>
    <scope>NUCLEOTIDE SEQUENCE</scope>
    <source>
        <strain evidence="9">HGM_15179</strain>
        <tissue evidence="9">Muscle</tissue>
    </source>
</reference>
<dbReference type="Proteomes" id="UP000796761">
    <property type="component" value="Unassembled WGS sequence"/>
</dbReference>
<proteinExistence type="predicted"/>
<evidence type="ECO:0000256" key="3">
    <source>
        <dbReference type="ARBA" id="ARBA00022679"/>
    </source>
</evidence>
<gene>
    <name evidence="9" type="ORF">HGM15179_022044</name>
</gene>
<dbReference type="InterPro" id="IPR000961">
    <property type="entry name" value="AGC-kinase_C"/>
</dbReference>
<dbReference type="OrthoDB" id="9395848at2759"/>
<keyword evidence="6" id="KW-0067">ATP-binding</keyword>
<organism evidence="9 10">
    <name type="scientific">Zosterops borbonicus</name>
    <dbReference type="NCBI Taxonomy" id="364589"/>
    <lineage>
        <taxon>Eukaryota</taxon>
        <taxon>Metazoa</taxon>
        <taxon>Chordata</taxon>
        <taxon>Craniata</taxon>
        <taxon>Vertebrata</taxon>
        <taxon>Euteleostomi</taxon>
        <taxon>Archelosauria</taxon>
        <taxon>Archosauria</taxon>
        <taxon>Dinosauria</taxon>
        <taxon>Saurischia</taxon>
        <taxon>Theropoda</taxon>
        <taxon>Coelurosauria</taxon>
        <taxon>Aves</taxon>
        <taxon>Neognathae</taxon>
        <taxon>Neoaves</taxon>
        <taxon>Telluraves</taxon>
        <taxon>Australaves</taxon>
        <taxon>Passeriformes</taxon>
        <taxon>Sylvioidea</taxon>
        <taxon>Zosteropidae</taxon>
        <taxon>Zosterops</taxon>
    </lineage>
</organism>
<dbReference type="PANTHER" id="PTHR22988:SF79">
    <property type="entry name" value="LOW QUALITY PROTEIN: MYOTONIN-PROTEIN KINASE"/>
    <property type="match status" value="1"/>
</dbReference>
<evidence type="ECO:0000256" key="5">
    <source>
        <dbReference type="ARBA" id="ARBA00022777"/>
    </source>
</evidence>
<evidence type="ECO:0000256" key="6">
    <source>
        <dbReference type="ARBA" id="ARBA00022840"/>
    </source>
</evidence>
<evidence type="ECO:0000256" key="1">
    <source>
        <dbReference type="ARBA" id="ARBA00012513"/>
    </source>
</evidence>
<feature type="compositionally biased region" description="Acidic residues" evidence="7">
    <location>
        <begin position="7"/>
        <end position="16"/>
    </location>
</feature>
<dbReference type="GO" id="GO:0005524">
    <property type="term" value="F:ATP binding"/>
    <property type="evidence" value="ECO:0007669"/>
    <property type="project" value="UniProtKB-KW"/>
</dbReference>
<keyword evidence="2" id="KW-0723">Serine/threonine-protein kinase</keyword>